<evidence type="ECO:0000313" key="10">
    <source>
        <dbReference type="RefSeq" id="XP_031439890.1"/>
    </source>
</evidence>
<dbReference type="SMART" id="SM00248">
    <property type="entry name" value="ANK"/>
    <property type="match status" value="2"/>
</dbReference>
<evidence type="ECO:0000256" key="7">
    <source>
        <dbReference type="SAM" id="MobiDB-lite"/>
    </source>
</evidence>
<dbReference type="InterPro" id="IPR036770">
    <property type="entry name" value="Ankyrin_rpt-contain_sf"/>
</dbReference>
<dbReference type="KEGG" id="char:105893736"/>
<feature type="region of interest" description="Disordered" evidence="7">
    <location>
        <begin position="61"/>
        <end position="95"/>
    </location>
</feature>
<evidence type="ECO:0000256" key="2">
    <source>
        <dbReference type="ARBA" id="ARBA00023015"/>
    </source>
</evidence>
<evidence type="ECO:0000313" key="9">
    <source>
        <dbReference type="Proteomes" id="UP000515152"/>
    </source>
</evidence>
<dbReference type="InterPro" id="IPR002110">
    <property type="entry name" value="Ankyrin_rpt"/>
</dbReference>
<dbReference type="Gene3D" id="1.25.40.20">
    <property type="entry name" value="Ankyrin repeat-containing domain"/>
    <property type="match status" value="1"/>
</dbReference>
<dbReference type="Proteomes" id="UP000515152">
    <property type="component" value="Chromosome 17"/>
</dbReference>
<keyword evidence="1" id="KW-0677">Repeat</keyword>
<dbReference type="GeneID" id="105893736"/>
<dbReference type="Pfam" id="PF12796">
    <property type="entry name" value="Ank_2"/>
    <property type="match status" value="1"/>
</dbReference>
<gene>
    <name evidence="10" type="primary">zgc:113279</name>
</gene>
<feature type="compositionally biased region" description="Basic and acidic residues" evidence="7">
    <location>
        <begin position="1"/>
        <end position="11"/>
    </location>
</feature>
<dbReference type="PROSITE" id="PS52003">
    <property type="entry name" value="OCA"/>
    <property type="match status" value="1"/>
</dbReference>
<proteinExistence type="predicted"/>
<dbReference type="PANTHER" id="PTHR24124:SF8">
    <property type="entry name" value="OCA DOMAIN-CONTAINING PROTEIN"/>
    <property type="match status" value="1"/>
</dbReference>
<reference evidence="10" key="1">
    <citation type="submission" date="2025-08" db="UniProtKB">
        <authorList>
            <consortium name="RefSeq"/>
        </authorList>
    </citation>
    <scope>IDENTIFICATION</scope>
</reference>
<evidence type="ECO:0000256" key="3">
    <source>
        <dbReference type="ARBA" id="ARBA00023043"/>
    </source>
</evidence>
<keyword evidence="4" id="KW-0010">Activator</keyword>
<dbReference type="OrthoDB" id="10252328at2759"/>
<feature type="domain" description="OCA" evidence="8">
    <location>
        <begin position="34"/>
        <end position="56"/>
    </location>
</feature>
<evidence type="ECO:0000256" key="4">
    <source>
        <dbReference type="ARBA" id="ARBA00023159"/>
    </source>
</evidence>
<dbReference type="PANTHER" id="PTHR24124">
    <property type="entry name" value="ANKYRIN REPEAT FAMILY A"/>
    <property type="match status" value="1"/>
</dbReference>
<dbReference type="PROSITE" id="PS50088">
    <property type="entry name" value="ANK_REPEAT"/>
    <property type="match status" value="1"/>
</dbReference>
<protein>
    <submittedName>
        <fullName evidence="10">NF-kappa-B inhibitor zeta</fullName>
    </submittedName>
</protein>
<dbReference type="AlphaFoldDB" id="A0A6P8GYN3"/>
<keyword evidence="9" id="KW-1185">Reference proteome</keyword>
<evidence type="ECO:0000259" key="8">
    <source>
        <dbReference type="PROSITE" id="PS52003"/>
    </source>
</evidence>
<dbReference type="InterPro" id="IPR047571">
    <property type="entry name" value="OCA"/>
</dbReference>
<dbReference type="RefSeq" id="XP_031439890.1">
    <property type="nucleotide sequence ID" value="XM_031584030.2"/>
</dbReference>
<name>A0A6P8GYN3_CLUHA</name>
<accession>A0A6P8GYN3</accession>
<evidence type="ECO:0000256" key="5">
    <source>
        <dbReference type="ARBA" id="ARBA00023163"/>
    </source>
</evidence>
<keyword evidence="5" id="KW-0804">Transcription</keyword>
<keyword evidence="3 6" id="KW-0040">ANK repeat</keyword>
<keyword evidence="2" id="KW-0805">Transcription regulation</keyword>
<feature type="region of interest" description="Disordered" evidence="7">
    <location>
        <begin position="1"/>
        <end position="34"/>
    </location>
</feature>
<sequence length="461" mass="51757">MRPISEVHFDSNGENAKLSVPSLNGTKRSRSKAEKRYLGVRVRMPVRDLLRNIRLAKGMDPKDIQRISGKTSKGDKKRVKTSADRRNSQKKHHTMAQEELSIIVEVLEEDLKTSTLTNQPSKFLASPNSSQYNQLPKEFFPQTYVCEFNQKTEMALTPEPFSTPVPSPESCFSFPCPQYRQSIDLISDSLSGYSIDHSSDFHPSPQQCVADDCPSPGDYQIPSYHDAFQPSPEPPCDLGLDHGEGSMKSPGFQQLCYQQKEWTNEFFWNQLEKEGNLLKRISNRELLAPDRNGKMLLHRLVEEGKRAPVYIVAKRMAALMQLNAKEGEGKTALHLAAQRNQHLMVADLISLGANINERDLCGKTCLHLSAESGYVRVLEVIENSMKDGVHVDLEVKDFNGLSVLQSAAMALGGTVREGDQRSLHSHGRLQALRKEQMMETLECLLQMESNMHSVVSMACVV</sequence>
<dbReference type="GO" id="GO:0003677">
    <property type="term" value="F:DNA binding"/>
    <property type="evidence" value="ECO:0007669"/>
    <property type="project" value="InterPro"/>
</dbReference>
<dbReference type="GO" id="GO:0070974">
    <property type="term" value="F:POU domain binding"/>
    <property type="evidence" value="ECO:0007669"/>
    <property type="project" value="InterPro"/>
</dbReference>
<dbReference type="PROSITE" id="PS50297">
    <property type="entry name" value="ANK_REP_REGION"/>
    <property type="match status" value="1"/>
</dbReference>
<evidence type="ECO:0000256" key="1">
    <source>
        <dbReference type="ARBA" id="ARBA00022737"/>
    </source>
</evidence>
<evidence type="ECO:0000256" key="6">
    <source>
        <dbReference type="PROSITE-ProRule" id="PRU00023"/>
    </source>
</evidence>
<dbReference type="GO" id="GO:0010468">
    <property type="term" value="P:regulation of gene expression"/>
    <property type="evidence" value="ECO:0007669"/>
    <property type="project" value="TreeGrafter"/>
</dbReference>
<dbReference type="GO" id="GO:0005634">
    <property type="term" value="C:nucleus"/>
    <property type="evidence" value="ECO:0007669"/>
    <property type="project" value="TreeGrafter"/>
</dbReference>
<organism evidence="9 10">
    <name type="scientific">Clupea harengus</name>
    <name type="common">Atlantic herring</name>
    <dbReference type="NCBI Taxonomy" id="7950"/>
    <lineage>
        <taxon>Eukaryota</taxon>
        <taxon>Metazoa</taxon>
        <taxon>Chordata</taxon>
        <taxon>Craniata</taxon>
        <taxon>Vertebrata</taxon>
        <taxon>Euteleostomi</taxon>
        <taxon>Actinopterygii</taxon>
        <taxon>Neopterygii</taxon>
        <taxon>Teleostei</taxon>
        <taxon>Clupei</taxon>
        <taxon>Clupeiformes</taxon>
        <taxon>Clupeoidei</taxon>
        <taxon>Clupeidae</taxon>
        <taxon>Clupea</taxon>
    </lineage>
</organism>
<dbReference type="SUPFAM" id="SSF48403">
    <property type="entry name" value="Ankyrin repeat"/>
    <property type="match status" value="1"/>
</dbReference>
<feature type="repeat" description="ANK" evidence="6">
    <location>
        <begin position="328"/>
        <end position="360"/>
    </location>
</feature>